<dbReference type="EMBL" id="CP003837">
    <property type="protein sequence ID" value="AGH44443.1"/>
    <property type="molecule type" value="Genomic_DNA"/>
</dbReference>
<dbReference type="Proteomes" id="UP000011864">
    <property type="component" value="Chromosome"/>
</dbReference>
<dbReference type="InterPro" id="IPR008920">
    <property type="entry name" value="TF_FadR/GntR_C"/>
</dbReference>
<dbReference type="Gene3D" id="1.20.120.530">
    <property type="entry name" value="GntR ligand-binding domain-like"/>
    <property type="match status" value="1"/>
</dbReference>
<dbReference type="PANTHER" id="PTHR43537:SF5">
    <property type="entry name" value="UXU OPERON TRANSCRIPTIONAL REGULATOR"/>
    <property type="match status" value="1"/>
</dbReference>
<dbReference type="Gene3D" id="1.10.10.10">
    <property type="entry name" value="Winged helix-like DNA-binding domain superfamily/Winged helix DNA-binding domain"/>
    <property type="match status" value="1"/>
</dbReference>
<keyword evidence="3" id="KW-0804">Transcription</keyword>
<dbReference type="InterPro" id="IPR036390">
    <property type="entry name" value="WH_DNA-bd_sf"/>
</dbReference>
<evidence type="ECO:0000256" key="4">
    <source>
        <dbReference type="SAM" id="MobiDB-lite"/>
    </source>
</evidence>
<dbReference type="OrthoDB" id="9799812at2"/>
<dbReference type="Pfam" id="PF00392">
    <property type="entry name" value="GntR"/>
    <property type="match status" value="1"/>
</dbReference>
<dbReference type="InterPro" id="IPR000524">
    <property type="entry name" value="Tscrpt_reg_HTH_GntR"/>
</dbReference>
<evidence type="ECO:0000256" key="2">
    <source>
        <dbReference type="ARBA" id="ARBA00023125"/>
    </source>
</evidence>
<dbReference type="RefSeq" id="WP_007638464.1">
    <property type="nucleotide sequence ID" value="NC_020514.1"/>
</dbReference>
<dbReference type="PATRIC" id="fig|1129794.4.peg.2312"/>
<protein>
    <recommendedName>
        <fullName evidence="5">HTH gntR-type domain-containing protein</fullName>
    </recommendedName>
</protein>
<keyword evidence="7" id="KW-1185">Reference proteome</keyword>
<feature type="region of interest" description="Disordered" evidence="4">
    <location>
        <begin position="1"/>
        <end position="24"/>
    </location>
</feature>
<reference evidence="6 7" key="1">
    <citation type="journal article" date="2013" name="Genome Announc.">
        <title>Complete Genome Sequence of Glaciecola psychrophila Strain 170T.</title>
        <authorList>
            <person name="Yin J."/>
            <person name="Chen J."/>
            <person name="Liu G."/>
            <person name="Yu Y."/>
            <person name="Song L."/>
            <person name="Wang X."/>
            <person name="Qu X."/>
        </authorList>
    </citation>
    <scope>NUCLEOTIDE SEQUENCE [LARGE SCALE GENOMIC DNA]</scope>
    <source>
        <strain evidence="6 7">170</strain>
    </source>
</reference>
<dbReference type="STRING" id="1129794.C427_2334"/>
<dbReference type="eggNOG" id="COG1802">
    <property type="taxonomic scope" value="Bacteria"/>
</dbReference>
<dbReference type="HOGENOM" id="CLU_017584_5_3_6"/>
<gene>
    <name evidence="6" type="ORF">C427_2334</name>
</gene>
<dbReference type="GO" id="GO:0003677">
    <property type="term" value="F:DNA binding"/>
    <property type="evidence" value="ECO:0007669"/>
    <property type="project" value="UniProtKB-KW"/>
</dbReference>
<dbReference type="KEGG" id="gps:C427_2334"/>
<name>K7A6N3_9ALTE</name>
<dbReference type="GO" id="GO:0003700">
    <property type="term" value="F:DNA-binding transcription factor activity"/>
    <property type="evidence" value="ECO:0007669"/>
    <property type="project" value="InterPro"/>
</dbReference>
<sequence length="238" mass="27355">MQKKQNGNPDTSKNSDEAKHTGNSSVSLNKAAYSKILQWIFEGKLLPGSFMSQSELSKLMDIPTQPLRDALRVLESENMLIIHPRSGIQFRKPDLEFIRNTYQFRSIIESAAARHFAQYGQDELFAKLLQEHQKLIGKVESKGITPDILNEVEALELKFHGTMIASLKNEFVEITAKRLKYYIRLIQLEHHFTPTLVTVSLMEHIDILEACINRKPEVAAQALFTHFKEALHRHMKLF</sequence>
<proteinExistence type="predicted"/>
<evidence type="ECO:0000256" key="1">
    <source>
        <dbReference type="ARBA" id="ARBA00023015"/>
    </source>
</evidence>
<dbReference type="AlphaFoldDB" id="K7A6N3"/>
<dbReference type="SUPFAM" id="SSF46785">
    <property type="entry name" value="Winged helix' DNA-binding domain"/>
    <property type="match status" value="1"/>
</dbReference>
<keyword evidence="2" id="KW-0238">DNA-binding</keyword>
<keyword evidence="1" id="KW-0805">Transcription regulation</keyword>
<dbReference type="InterPro" id="IPR036388">
    <property type="entry name" value="WH-like_DNA-bd_sf"/>
</dbReference>
<dbReference type="InterPro" id="IPR011711">
    <property type="entry name" value="GntR_C"/>
</dbReference>
<feature type="domain" description="HTH gntR-type" evidence="5">
    <location>
        <begin position="26"/>
        <end position="93"/>
    </location>
</feature>
<dbReference type="PANTHER" id="PTHR43537">
    <property type="entry name" value="TRANSCRIPTIONAL REGULATOR, GNTR FAMILY"/>
    <property type="match status" value="1"/>
</dbReference>
<evidence type="ECO:0000313" key="6">
    <source>
        <dbReference type="EMBL" id="AGH44443.1"/>
    </source>
</evidence>
<dbReference type="SMART" id="SM00895">
    <property type="entry name" value="FCD"/>
    <property type="match status" value="1"/>
</dbReference>
<organism evidence="6 7">
    <name type="scientific">Paraglaciecola psychrophila 170</name>
    <dbReference type="NCBI Taxonomy" id="1129794"/>
    <lineage>
        <taxon>Bacteria</taxon>
        <taxon>Pseudomonadati</taxon>
        <taxon>Pseudomonadota</taxon>
        <taxon>Gammaproteobacteria</taxon>
        <taxon>Alteromonadales</taxon>
        <taxon>Alteromonadaceae</taxon>
        <taxon>Paraglaciecola</taxon>
    </lineage>
</organism>
<feature type="compositionally biased region" description="Polar residues" evidence="4">
    <location>
        <begin position="1"/>
        <end position="12"/>
    </location>
</feature>
<dbReference type="Pfam" id="PF07729">
    <property type="entry name" value="FCD"/>
    <property type="match status" value="1"/>
</dbReference>
<dbReference type="SUPFAM" id="SSF48008">
    <property type="entry name" value="GntR ligand-binding domain-like"/>
    <property type="match status" value="1"/>
</dbReference>
<evidence type="ECO:0000259" key="5">
    <source>
        <dbReference type="PROSITE" id="PS50949"/>
    </source>
</evidence>
<evidence type="ECO:0000313" key="7">
    <source>
        <dbReference type="Proteomes" id="UP000011864"/>
    </source>
</evidence>
<evidence type="ECO:0000256" key="3">
    <source>
        <dbReference type="ARBA" id="ARBA00023163"/>
    </source>
</evidence>
<accession>K7A6N3</accession>
<dbReference type="PROSITE" id="PS50949">
    <property type="entry name" value="HTH_GNTR"/>
    <property type="match status" value="1"/>
</dbReference>